<accession>A0A8J3S9Z8</accession>
<evidence type="ECO:0000313" key="2">
    <source>
        <dbReference type="EMBL" id="GIH90926.1"/>
    </source>
</evidence>
<evidence type="ECO:0000256" key="1">
    <source>
        <dbReference type="SAM" id="Phobius"/>
    </source>
</evidence>
<keyword evidence="1" id="KW-0472">Membrane</keyword>
<evidence type="ECO:0000313" key="3">
    <source>
        <dbReference type="Proteomes" id="UP000619788"/>
    </source>
</evidence>
<dbReference type="AlphaFoldDB" id="A0A8J3S9Z8"/>
<protein>
    <recommendedName>
        <fullName evidence="4">ABC transporter</fullName>
    </recommendedName>
</protein>
<keyword evidence="1" id="KW-0812">Transmembrane</keyword>
<dbReference type="EMBL" id="BOOJ01000014">
    <property type="protein sequence ID" value="GIH90926.1"/>
    <property type="molecule type" value="Genomic_DNA"/>
</dbReference>
<dbReference type="RefSeq" id="WP_373872472.1">
    <property type="nucleotide sequence ID" value="NZ_BOOJ01000014.1"/>
</dbReference>
<evidence type="ECO:0008006" key="4">
    <source>
        <dbReference type="Google" id="ProtNLM"/>
    </source>
</evidence>
<reference evidence="2 3" key="1">
    <citation type="submission" date="2021-01" db="EMBL/GenBank/DDBJ databases">
        <title>Whole genome shotgun sequence of Planobispora siamensis NBRC 107568.</title>
        <authorList>
            <person name="Komaki H."/>
            <person name="Tamura T."/>
        </authorList>
    </citation>
    <scope>NUCLEOTIDE SEQUENCE [LARGE SCALE GENOMIC DNA]</scope>
    <source>
        <strain evidence="2 3">NBRC 107568</strain>
    </source>
</reference>
<dbReference type="Proteomes" id="UP000619788">
    <property type="component" value="Unassembled WGS sequence"/>
</dbReference>
<proteinExistence type="predicted"/>
<organism evidence="2 3">
    <name type="scientific">Planobispora siamensis</name>
    <dbReference type="NCBI Taxonomy" id="936338"/>
    <lineage>
        <taxon>Bacteria</taxon>
        <taxon>Bacillati</taxon>
        <taxon>Actinomycetota</taxon>
        <taxon>Actinomycetes</taxon>
        <taxon>Streptosporangiales</taxon>
        <taxon>Streptosporangiaceae</taxon>
        <taxon>Planobispora</taxon>
    </lineage>
</organism>
<sequence>MIDVRSLTKRYGSTVAVDGLFFEVRGGRVTGFAVCCAWIAAALLTAAALLHHRDA</sequence>
<keyword evidence="3" id="KW-1185">Reference proteome</keyword>
<feature type="transmembrane region" description="Helical" evidence="1">
    <location>
        <begin position="29"/>
        <end position="50"/>
    </location>
</feature>
<comment type="caution">
    <text evidence="2">The sequence shown here is derived from an EMBL/GenBank/DDBJ whole genome shotgun (WGS) entry which is preliminary data.</text>
</comment>
<keyword evidence="1" id="KW-1133">Transmembrane helix</keyword>
<gene>
    <name evidence="2" type="ORF">Psi01_15560</name>
</gene>
<name>A0A8J3S9Z8_9ACTN</name>